<gene>
    <name evidence="2" type="ORF">VTK73DRAFT_8894</name>
</gene>
<dbReference type="EMBL" id="JAZHXJ010000069">
    <property type="protein sequence ID" value="KAL1877086.1"/>
    <property type="molecule type" value="Genomic_DNA"/>
</dbReference>
<accession>A0ABR3XM69</accession>
<name>A0ABR3XM69_9PEZI</name>
<reference evidence="2 3" key="1">
    <citation type="journal article" date="2024" name="Commun. Biol.">
        <title>Comparative genomic analysis of thermophilic fungi reveals convergent evolutionary adaptations and gene losses.</title>
        <authorList>
            <person name="Steindorff A.S."/>
            <person name="Aguilar-Pontes M.V."/>
            <person name="Robinson A.J."/>
            <person name="Andreopoulos B."/>
            <person name="LaButti K."/>
            <person name="Kuo A."/>
            <person name="Mondo S."/>
            <person name="Riley R."/>
            <person name="Otillar R."/>
            <person name="Haridas S."/>
            <person name="Lipzen A."/>
            <person name="Grimwood J."/>
            <person name="Schmutz J."/>
            <person name="Clum A."/>
            <person name="Reid I.D."/>
            <person name="Moisan M.C."/>
            <person name="Butler G."/>
            <person name="Nguyen T.T.M."/>
            <person name="Dewar K."/>
            <person name="Conant G."/>
            <person name="Drula E."/>
            <person name="Henrissat B."/>
            <person name="Hansel C."/>
            <person name="Singer S."/>
            <person name="Hutchinson M.I."/>
            <person name="de Vries R.P."/>
            <person name="Natvig D.O."/>
            <person name="Powell A.J."/>
            <person name="Tsang A."/>
            <person name="Grigoriev I.V."/>
        </authorList>
    </citation>
    <scope>NUCLEOTIDE SEQUENCE [LARGE SCALE GENOMIC DNA]</scope>
    <source>
        <strain evidence="2 3">ATCC 24622</strain>
    </source>
</reference>
<keyword evidence="1" id="KW-0732">Signal</keyword>
<evidence type="ECO:0000256" key="1">
    <source>
        <dbReference type="SAM" id="SignalP"/>
    </source>
</evidence>
<feature type="signal peptide" evidence="1">
    <location>
        <begin position="1"/>
        <end position="17"/>
    </location>
</feature>
<evidence type="ECO:0008006" key="4">
    <source>
        <dbReference type="Google" id="ProtNLM"/>
    </source>
</evidence>
<dbReference type="Proteomes" id="UP001586593">
    <property type="component" value="Unassembled WGS sequence"/>
</dbReference>
<keyword evidence="3" id="KW-1185">Reference proteome</keyword>
<sequence>MVWSAPIFAALVPLALSFPTYPIPKTLNKAFLAEAGCSLPEGFTIANFKVWTPSQTNNASMTVQFAYLDKTTSIQTSCQRNASSENVGKPGLAARYACDNPLVQFIWQEETLTLVETVCPGSTGSIHYETTGSLTPQPQCSPTDCNFGSGDGTLCTSAGDLQGNFTSLQPSPP</sequence>
<evidence type="ECO:0000313" key="2">
    <source>
        <dbReference type="EMBL" id="KAL1877086.1"/>
    </source>
</evidence>
<organism evidence="2 3">
    <name type="scientific">Phialemonium thermophilum</name>
    <dbReference type="NCBI Taxonomy" id="223376"/>
    <lineage>
        <taxon>Eukaryota</taxon>
        <taxon>Fungi</taxon>
        <taxon>Dikarya</taxon>
        <taxon>Ascomycota</taxon>
        <taxon>Pezizomycotina</taxon>
        <taxon>Sordariomycetes</taxon>
        <taxon>Sordariomycetidae</taxon>
        <taxon>Cephalothecales</taxon>
        <taxon>Cephalothecaceae</taxon>
        <taxon>Phialemonium</taxon>
    </lineage>
</organism>
<proteinExistence type="predicted"/>
<evidence type="ECO:0000313" key="3">
    <source>
        <dbReference type="Proteomes" id="UP001586593"/>
    </source>
</evidence>
<protein>
    <recommendedName>
        <fullName evidence="4">AA1-like domain-containing protein</fullName>
    </recommendedName>
</protein>
<feature type="chain" id="PRO_5046580142" description="AA1-like domain-containing protein" evidence="1">
    <location>
        <begin position="18"/>
        <end position="173"/>
    </location>
</feature>
<comment type="caution">
    <text evidence="2">The sequence shown here is derived from an EMBL/GenBank/DDBJ whole genome shotgun (WGS) entry which is preliminary data.</text>
</comment>